<dbReference type="CDD" id="cd07377">
    <property type="entry name" value="WHTH_GntR"/>
    <property type="match status" value="1"/>
</dbReference>
<reference evidence="8" key="1">
    <citation type="submission" date="2018-02" db="EMBL/GenBank/DDBJ databases">
        <title>Draft genome sequencing of Rhodococcus opacus KU647198.</title>
        <authorList>
            <person name="Zheng B.-X."/>
        </authorList>
    </citation>
    <scope>NUCLEOTIDE SEQUENCE [LARGE SCALE GENOMIC DNA]</scope>
    <source>
        <strain evidence="8">04-OD7</strain>
    </source>
</reference>
<dbReference type="GO" id="GO:0003700">
    <property type="term" value="F:DNA-binding transcription factor activity"/>
    <property type="evidence" value="ECO:0007669"/>
    <property type="project" value="InterPro"/>
</dbReference>
<name>A0A2S8IHH9_RHOOP</name>
<keyword evidence="5" id="KW-0804">Transcription</keyword>
<dbReference type="InterPro" id="IPR015421">
    <property type="entry name" value="PyrdxlP-dep_Trfase_major"/>
</dbReference>
<dbReference type="InterPro" id="IPR015424">
    <property type="entry name" value="PyrdxlP-dep_Trfase"/>
</dbReference>
<comment type="similarity">
    <text evidence="1">In the C-terminal section; belongs to the class-I pyridoxal-phosphate-dependent aminotransferase family.</text>
</comment>
<dbReference type="InterPro" id="IPR036390">
    <property type="entry name" value="WH_DNA-bd_sf"/>
</dbReference>
<dbReference type="AlphaFoldDB" id="A0A2S8IHH9"/>
<dbReference type="GO" id="GO:0008483">
    <property type="term" value="F:transaminase activity"/>
    <property type="evidence" value="ECO:0007669"/>
    <property type="project" value="UniProtKB-KW"/>
</dbReference>
<keyword evidence="4" id="KW-0238">DNA-binding</keyword>
<sequence length="499" mass="54286">MKSLPPDYVLTMFERRFTREASVSLHRQVYDLVRQPIIDGELPAGTRLPPGRVLSQRLRLSRHTVSSAIEQLSGEGYLVGRVGSGTFVSHHFAAERVDTARPPSQSTAMELSARGRLLAAMQRSPFRWDDPTAPANNPPPFRVGLPAIDAFPTKEWSRALSHAWNSSATHLGYQGPRGHFPLRSAISDYLYASRGLRCDADQIVITAGSQNGLDLTFRLLVDPGDTVAVEDPGYIGARSAAIAAGARVVGVAVDGKGLVTEDLARQQVTPRVVFVTPTHQFPTGAPMAVDRRLELIEWARANRAWIIEDDYGSEFRYAGRPCDPLSVLDREGCVIYAGTFAKVMFPALRLGYLVLPAGLVDSFEAAHVSTDIHRPHLEQVALSAFMHDGRFARHLRRTGELHAERRQRLLESLSAQLGGLLVVEQAESGLHMLTRLVTGSNDFALSSAAAAKGLDPWPLSIHYQTTPQPGMLLGFGGSTPAVIEQAVQTLAGVLDSQAS</sequence>
<dbReference type="Proteomes" id="UP000239290">
    <property type="component" value="Unassembled WGS sequence"/>
</dbReference>
<dbReference type="InterPro" id="IPR004839">
    <property type="entry name" value="Aminotransferase_I/II_large"/>
</dbReference>
<evidence type="ECO:0000256" key="2">
    <source>
        <dbReference type="ARBA" id="ARBA00022898"/>
    </source>
</evidence>
<dbReference type="PANTHER" id="PTHR46577:SF1">
    <property type="entry name" value="HTH-TYPE TRANSCRIPTIONAL REGULATORY PROTEIN GABR"/>
    <property type="match status" value="1"/>
</dbReference>
<comment type="caution">
    <text evidence="7">The sequence shown here is derived from an EMBL/GenBank/DDBJ whole genome shotgun (WGS) entry which is preliminary data.</text>
</comment>
<evidence type="ECO:0000256" key="3">
    <source>
        <dbReference type="ARBA" id="ARBA00023015"/>
    </source>
</evidence>
<dbReference type="SUPFAM" id="SSF46785">
    <property type="entry name" value="Winged helix' DNA-binding domain"/>
    <property type="match status" value="1"/>
</dbReference>
<evidence type="ECO:0000256" key="5">
    <source>
        <dbReference type="ARBA" id="ARBA00023163"/>
    </source>
</evidence>
<evidence type="ECO:0000259" key="6">
    <source>
        <dbReference type="PROSITE" id="PS50949"/>
    </source>
</evidence>
<evidence type="ECO:0000313" key="7">
    <source>
        <dbReference type="EMBL" id="PQP14220.1"/>
    </source>
</evidence>
<organism evidence="7 8">
    <name type="scientific">Rhodococcus opacus</name>
    <name type="common">Nocardia opaca</name>
    <dbReference type="NCBI Taxonomy" id="37919"/>
    <lineage>
        <taxon>Bacteria</taxon>
        <taxon>Bacillati</taxon>
        <taxon>Actinomycetota</taxon>
        <taxon>Actinomycetes</taxon>
        <taxon>Mycobacteriales</taxon>
        <taxon>Nocardiaceae</taxon>
        <taxon>Rhodococcus</taxon>
    </lineage>
</organism>
<gene>
    <name evidence="7" type="ORF">C5613_41210</name>
</gene>
<dbReference type="RefSeq" id="WP_105423553.1">
    <property type="nucleotide sequence ID" value="NZ_PUIO01000091.1"/>
</dbReference>
<dbReference type="SMART" id="SM00345">
    <property type="entry name" value="HTH_GNTR"/>
    <property type="match status" value="1"/>
</dbReference>
<dbReference type="SUPFAM" id="SSF53383">
    <property type="entry name" value="PLP-dependent transferases"/>
    <property type="match status" value="1"/>
</dbReference>
<dbReference type="GO" id="GO:0030170">
    <property type="term" value="F:pyridoxal phosphate binding"/>
    <property type="evidence" value="ECO:0007669"/>
    <property type="project" value="InterPro"/>
</dbReference>
<keyword evidence="7" id="KW-0032">Aminotransferase</keyword>
<feature type="domain" description="HTH gntR-type" evidence="6">
    <location>
        <begin position="23"/>
        <end position="91"/>
    </location>
</feature>
<keyword evidence="3" id="KW-0805">Transcription regulation</keyword>
<dbReference type="InterPro" id="IPR000524">
    <property type="entry name" value="Tscrpt_reg_HTH_GntR"/>
</dbReference>
<dbReference type="PANTHER" id="PTHR46577">
    <property type="entry name" value="HTH-TYPE TRANSCRIPTIONAL REGULATORY PROTEIN GABR"/>
    <property type="match status" value="1"/>
</dbReference>
<dbReference type="PROSITE" id="PS50949">
    <property type="entry name" value="HTH_GNTR"/>
    <property type="match status" value="1"/>
</dbReference>
<evidence type="ECO:0000256" key="4">
    <source>
        <dbReference type="ARBA" id="ARBA00023125"/>
    </source>
</evidence>
<proteinExistence type="inferred from homology"/>
<accession>A0A2S8IHH9</accession>
<dbReference type="Gene3D" id="3.40.640.10">
    <property type="entry name" value="Type I PLP-dependent aspartate aminotransferase-like (Major domain)"/>
    <property type="match status" value="1"/>
</dbReference>
<dbReference type="InterPro" id="IPR036388">
    <property type="entry name" value="WH-like_DNA-bd_sf"/>
</dbReference>
<keyword evidence="2" id="KW-0663">Pyridoxal phosphate</keyword>
<keyword evidence="7" id="KW-0808">Transferase</keyword>
<dbReference type="CDD" id="cd00609">
    <property type="entry name" value="AAT_like"/>
    <property type="match status" value="1"/>
</dbReference>
<dbReference type="Pfam" id="PF00155">
    <property type="entry name" value="Aminotran_1_2"/>
    <property type="match status" value="1"/>
</dbReference>
<dbReference type="InterPro" id="IPR051446">
    <property type="entry name" value="HTH_trans_reg/aminotransferase"/>
</dbReference>
<protein>
    <submittedName>
        <fullName evidence="7">PLP-dependent aminotransferase family protein</fullName>
    </submittedName>
</protein>
<dbReference type="Pfam" id="PF00392">
    <property type="entry name" value="GntR"/>
    <property type="match status" value="1"/>
</dbReference>
<evidence type="ECO:0000256" key="1">
    <source>
        <dbReference type="ARBA" id="ARBA00005384"/>
    </source>
</evidence>
<dbReference type="Gene3D" id="1.10.10.10">
    <property type="entry name" value="Winged helix-like DNA-binding domain superfamily/Winged helix DNA-binding domain"/>
    <property type="match status" value="1"/>
</dbReference>
<evidence type="ECO:0000313" key="8">
    <source>
        <dbReference type="Proteomes" id="UP000239290"/>
    </source>
</evidence>
<dbReference type="EMBL" id="PUIO01000091">
    <property type="protein sequence ID" value="PQP14220.1"/>
    <property type="molecule type" value="Genomic_DNA"/>
</dbReference>
<dbReference type="GO" id="GO:0003677">
    <property type="term" value="F:DNA binding"/>
    <property type="evidence" value="ECO:0007669"/>
    <property type="project" value="UniProtKB-KW"/>
</dbReference>